<evidence type="ECO:0000256" key="7">
    <source>
        <dbReference type="ARBA" id="ARBA00023034"/>
    </source>
</evidence>
<dbReference type="SMART" id="SM00397">
    <property type="entry name" value="t_SNARE"/>
    <property type="match status" value="1"/>
</dbReference>
<evidence type="ECO:0000256" key="8">
    <source>
        <dbReference type="ARBA" id="ARBA00023054"/>
    </source>
</evidence>
<evidence type="ECO:0000256" key="11">
    <source>
        <dbReference type="SAM" id="Phobius"/>
    </source>
</evidence>
<evidence type="ECO:0000256" key="2">
    <source>
        <dbReference type="ARBA" id="ARBA00009063"/>
    </source>
</evidence>
<accession>A0A2V0NZA5</accession>
<dbReference type="InterPro" id="IPR010989">
    <property type="entry name" value="SNARE"/>
</dbReference>
<protein>
    <recommendedName>
        <fullName evidence="12">t-SNARE coiled-coil homology domain-containing protein</fullName>
    </recommendedName>
</protein>
<dbReference type="GO" id="GO:0048278">
    <property type="term" value="P:vesicle docking"/>
    <property type="evidence" value="ECO:0007669"/>
    <property type="project" value="TreeGrafter"/>
</dbReference>
<dbReference type="PANTHER" id="PTHR19957">
    <property type="entry name" value="SYNTAXIN"/>
    <property type="match status" value="1"/>
</dbReference>
<dbReference type="InParanoid" id="A0A2V0NZA5"/>
<evidence type="ECO:0000259" key="12">
    <source>
        <dbReference type="PROSITE" id="PS50192"/>
    </source>
</evidence>
<dbReference type="Pfam" id="PF05739">
    <property type="entry name" value="SNARE"/>
    <property type="match status" value="1"/>
</dbReference>
<name>A0A2V0NZA5_9CHLO</name>
<dbReference type="Proteomes" id="UP000247498">
    <property type="component" value="Unassembled WGS sequence"/>
</dbReference>
<reference evidence="13 14" key="1">
    <citation type="journal article" date="2018" name="Sci. Rep.">
        <title>Raphidocelis subcapitata (=Pseudokirchneriella subcapitata) provides an insight into genome evolution and environmental adaptations in the Sphaeropleales.</title>
        <authorList>
            <person name="Suzuki S."/>
            <person name="Yamaguchi H."/>
            <person name="Nakajima N."/>
            <person name="Kawachi M."/>
        </authorList>
    </citation>
    <scope>NUCLEOTIDE SEQUENCE [LARGE SCALE GENOMIC DNA]</scope>
    <source>
        <strain evidence="13 14">NIES-35</strain>
    </source>
</reference>
<evidence type="ECO:0000256" key="1">
    <source>
        <dbReference type="ARBA" id="ARBA00004409"/>
    </source>
</evidence>
<evidence type="ECO:0000256" key="9">
    <source>
        <dbReference type="ARBA" id="ARBA00023136"/>
    </source>
</evidence>
<dbReference type="InterPro" id="IPR045242">
    <property type="entry name" value="Syntaxin"/>
</dbReference>
<evidence type="ECO:0000256" key="4">
    <source>
        <dbReference type="ARBA" id="ARBA00022692"/>
    </source>
</evidence>
<feature type="compositionally biased region" description="Gly residues" evidence="10">
    <location>
        <begin position="197"/>
        <end position="209"/>
    </location>
</feature>
<dbReference type="EMBL" id="BDRX01000036">
    <property type="protein sequence ID" value="GBF92946.1"/>
    <property type="molecule type" value="Genomic_DNA"/>
</dbReference>
<dbReference type="GO" id="GO:0006886">
    <property type="term" value="P:intracellular protein transport"/>
    <property type="evidence" value="ECO:0007669"/>
    <property type="project" value="InterPro"/>
</dbReference>
<sequence length="316" mass="34151">MAPAVGSTRNLTQQFLRYRSDAKRSRMPDVAEDSATARLLGAALGEGGDVELGSVGASPYAPRWVQASERIRGEMAELKGHISRLKDCHAKALLVSFDEGGGAAGARVDALTREVQSAFRRLDGEIRALSPPGGAPQQRRRDGEVRLQVQRQLAQALFRLSVEFRKEETRFLNKIEAQKGYEAGSSIGLVEEERDGGGPGGGGGGGPGGFTQAQLLKVSQAESLVEERDTEIRKVVETIVELAQIMRDLSTLVVEQGSMLDRIDANVTDTAQKVEQGVQQLVRAEGHQKSGRAAQCIVVLLVLIAIFFVMVVLRHL</sequence>
<dbReference type="STRING" id="307507.A0A2V0NZA5"/>
<dbReference type="PROSITE" id="PS50192">
    <property type="entry name" value="T_SNARE"/>
    <property type="match status" value="1"/>
</dbReference>
<dbReference type="FunCoup" id="A0A2V0NZA5">
    <property type="interactions" value="2018"/>
</dbReference>
<dbReference type="GO" id="GO:0000149">
    <property type="term" value="F:SNARE binding"/>
    <property type="evidence" value="ECO:0007669"/>
    <property type="project" value="TreeGrafter"/>
</dbReference>
<evidence type="ECO:0000313" key="14">
    <source>
        <dbReference type="Proteomes" id="UP000247498"/>
    </source>
</evidence>
<feature type="transmembrane region" description="Helical" evidence="11">
    <location>
        <begin position="293"/>
        <end position="313"/>
    </location>
</feature>
<dbReference type="GO" id="GO:0031201">
    <property type="term" value="C:SNARE complex"/>
    <property type="evidence" value="ECO:0007669"/>
    <property type="project" value="TreeGrafter"/>
</dbReference>
<comment type="caution">
    <text evidence="13">The sequence shown here is derived from an EMBL/GenBank/DDBJ whole genome shotgun (WGS) entry which is preliminary data.</text>
</comment>
<dbReference type="Gene3D" id="1.20.58.70">
    <property type="match status" value="1"/>
</dbReference>
<evidence type="ECO:0000256" key="5">
    <source>
        <dbReference type="ARBA" id="ARBA00022927"/>
    </source>
</evidence>
<evidence type="ECO:0000256" key="3">
    <source>
        <dbReference type="ARBA" id="ARBA00022448"/>
    </source>
</evidence>
<dbReference type="GO" id="GO:0000139">
    <property type="term" value="C:Golgi membrane"/>
    <property type="evidence" value="ECO:0007669"/>
    <property type="project" value="UniProtKB-SubCell"/>
</dbReference>
<dbReference type="OrthoDB" id="10251371at2759"/>
<comment type="similarity">
    <text evidence="2">Belongs to the syntaxin family.</text>
</comment>
<proteinExistence type="inferred from homology"/>
<keyword evidence="7" id="KW-0333">Golgi apparatus</keyword>
<keyword evidence="9 11" id="KW-0472">Membrane</keyword>
<feature type="region of interest" description="Disordered" evidence="10">
    <location>
        <begin position="190"/>
        <end position="209"/>
    </location>
</feature>
<dbReference type="InterPro" id="IPR000727">
    <property type="entry name" value="T_SNARE_dom"/>
</dbReference>
<dbReference type="PANTHER" id="PTHR19957:SF83">
    <property type="entry name" value="SYNTAXIN-16"/>
    <property type="match status" value="1"/>
</dbReference>
<dbReference type="SUPFAM" id="SSF47661">
    <property type="entry name" value="t-snare proteins"/>
    <property type="match status" value="1"/>
</dbReference>
<dbReference type="PROSITE" id="PS00914">
    <property type="entry name" value="SYNTAXIN"/>
    <property type="match status" value="1"/>
</dbReference>
<dbReference type="CDD" id="cd15845">
    <property type="entry name" value="SNARE_syntaxin16"/>
    <property type="match status" value="1"/>
</dbReference>
<dbReference type="GO" id="GO:0006906">
    <property type="term" value="P:vesicle fusion"/>
    <property type="evidence" value="ECO:0007669"/>
    <property type="project" value="TreeGrafter"/>
</dbReference>
<comment type="subcellular location">
    <subcellularLocation>
        <location evidence="1">Golgi apparatus membrane</location>
        <topology evidence="1">Single-pass type IV membrane protein</topology>
    </subcellularLocation>
</comment>
<keyword evidence="4 11" id="KW-0812">Transmembrane</keyword>
<keyword evidence="6 11" id="KW-1133">Transmembrane helix</keyword>
<dbReference type="AlphaFoldDB" id="A0A2V0NZA5"/>
<keyword evidence="3" id="KW-0813">Transport</keyword>
<dbReference type="InterPro" id="IPR006012">
    <property type="entry name" value="Syntaxin/epimorphin_CS"/>
</dbReference>
<feature type="domain" description="T-SNARE coiled-coil homology" evidence="12">
    <location>
        <begin position="222"/>
        <end position="284"/>
    </location>
</feature>
<keyword evidence="14" id="KW-1185">Reference proteome</keyword>
<gene>
    <name evidence="13" type="ORF">Rsub_05782</name>
</gene>
<keyword evidence="8" id="KW-0175">Coiled coil</keyword>
<evidence type="ECO:0000313" key="13">
    <source>
        <dbReference type="EMBL" id="GBF92946.1"/>
    </source>
</evidence>
<dbReference type="GO" id="GO:0005484">
    <property type="term" value="F:SNAP receptor activity"/>
    <property type="evidence" value="ECO:0007669"/>
    <property type="project" value="InterPro"/>
</dbReference>
<organism evidence="13 14">
    <name type="scientific">Raphidocelis subcapitata</name>
    <dbReference type="NCBI Taxonomy" id="307507"/>
    <lineage>
        <taxon>Eukaryota</taxon>
        <taxon>Viridiplantae</taxon>
        <taxon>Chlorophyta</taxon>
        <taxon>core chlorophytes</taxon>
        <taxon>Chlorophyceae</taxon>
        <taxon>CS clade</taxon>
        <taxon>Sphaeropleales</taxon>
        <taxon>Selenastraceae</taxon>
        <taxon>Raphidocelis</taxon>
    </lineage>
</organism>
<evidence type="ECO:0000256" key="6">
    <source>
        <dbReference type="ARBA" id="ARBA00022989"/>
    </source>
</evidence>
<keyword evidence="5" id="KW-0653">Protein transport</keyword>
<evidence type="ECO:0000256" key="10">
    <source>
        <dbReference type="SAM" id="MobiDB-lite"/>
    </source>
</evidence>